<sequence length="338" mass="39110">MVPFQGRLKIRQYNPGKSHKYGLKVYKATTDDGYVWMYKVYTGQDPQIDNLDKPGSVVIELCEEVLDTGRMIIVDNFYTSLPLSKYLLQRKTDLCGTLKKNRKNLPLYVKNKKLKRGEIISAQRNNVTVLKWRDKRDVVMISTFHANECAMSPRRNPKLKPKMILEYSTRKKGIDLSDELTTYYSPIRKSLSWYKKVALDVLFGVAVINSVYLYNKIYLNSKCTILQEETNILNNVLHIKDKSQDVPLAVPQRRAESTTAIASSSRSPHPMPRTQHYLQELERNEGKLIRRRCVGCYEDLRSKGETLKQATKKAKKVSQRCTACTKPYCLKCFQRAHN</sequence>
<dbReference type="PANTHER" id="PTHR46599:SF3">
    <property type="entry name" value="PIGGYBAC TRANSPOSABLE ELEMENT-DERIVED PROTEIN 4"/>
    <property type="match status" value="1"/>
</dbReference>
<organism evidence="2 3">
    <name type="scientific">Eumeta variegata</name>
    <name type="common">Bagworm moth</name>
    <name type="synonym">Eumeta japonica</name>
    <dbReference type="NCBI Taxonomy" id="151549"/>
    <lineage>
        <taxon>Eukaryota</taxon>
        <taxon>Metazoa</taxon>
        <taxon>Ecdysozoa</taxon>
        <taxon>Arthropoda</taxon>
        <taxon>Hexapoda</taxon>
        <taxon>Insecta</taxon>
        <taxon>Pterygota</taxon>
        <taxon>Neoptera</taxon>
        <taxon>Endopterygota</taxon>
        <taxon>Lepidoptera</taxon>
        <taxon>Glossata</taxon>
        <taxon>Ditrysia</taxon>
        <taxon>Tineoidea</taxon>
        <taxon>Psychidae</taxon>
        <taxon>Oiketicinae</taxon>
        <taxon>Eumeta</taxon>
    </lineage>
</organism>
<comment type="caution">
    <text evidence="2">The sequence shown here is derived from an EMBL/GenBank/DDBJ whole genome shotgun (WGS) entry which is preliminary data.</text>
</comment>
<evidence type="ECO:0000259" key="1">
    <source>
        <dbReference type="Pfam" id="PF13843"/>
    </source>
</evidence>
<dbReference type="AlphaFoldDB" id="A0A4C1UNQ3"/>
<dbReference type="STRING" id="151549.A0A4C1UNQ3"/>
<dbReference type="OrthoDB" id="5876240at2759"/>
<dbReference type="EMBL" id="BGZK01000199">
    <property type="protein sequence ID" value="GBP27820.1"/>
    <property type="molecule type" value="Genomic_DNA"/>
</dbReference>
<dbReference type="PANTHER" id="PTHR46599">
    <property type="entry name" value="PIGGYBAC TRANSPOSABLE ELEMENT-DERIVED PROTEIN 4"/>
    <property type="match status" value="1"/>
</dbReference>
<proteinExistence type="predicted"/>
<dbReference type="Pfam" id="PF13843">
    <property type="entry name" value="DDE_Tnp_1_7"/>
    <property type="match status" value="1"/>
</dbReference>
<accession>A0A4C1UNQ3</accession>
<feature type="domain" description="PiggyBac transposable element-derived protein" evidence="1">
    <location>
        <begin position="1"/>
        <end position="210"/>
    </location>
</feature>
<keyword evidence="3" id="KW-1185">Reference proteome</keyword>
<evidence type="ECO:0000313" key="2">
    <source>
        <dbReference type="EMBL" id="GBP27820.1"/>
    </source>
</evidence>
<evidence type="ECO:0000313" key="3">
    <source>
        <dbReference type="Proteomes" id="UP000299102"/>
    </source>
</evidence>
<reference evidence="2 3" key="1">
    <citation type="journal article" date="2019" name="Commun. Biol.">
        <title>The bagworm genome reveals a unique fibroin gene that provides high tensile strength.</title>
        <authorList>
            <person name="Kono N."/>
            <person name="Nakamura H."/>
            <person name="Ohtoshi R."/>
            <person name="Tomita M."/>
            <person name="Numata K."/>
            <person name="Arakawa K."/>
        </authorList>
    </citation>
    <scope>NUCLEOTIDE SEQUENCE [LARGE SCALE GENOMIC DNA]</scope>
</reference>
<gene>
    <name evidence="2" type="primary">PGBD4</name>
    <name evidence="2" type="ORF">EVAR_94224_1</name>
</gene>
<name>A0A4C1UNQ3_EUMVA</name>
<dbReference type="InterPro" id="IPR029526">
    <property type="entry name" value="PGBD"/>
</dbReference>
<dbReference type="Proteomes" id="UP000299102">
    <property type="component" value="Unassembled WGS sequence"/>
</dbReference>
<protein>
    <submittedName>
        <fullName evidence="2">PiggyBac transposable element-derived protein 4</fullName>
    </submittedName>
</protein>